<sequence>MTTGFRAGVHLDTGQYLALWRHLGLGEHPLLLSVLDHGRTYAERDALDAAARDRLAAQGLLDDPSLADMLSVLAVPAREVDVRVMVEGGPPLGVVAATRGVLGVVSFLVPGGLRLDPADPDDPAGALLARLPDRPAAPGVPMSLPADALLGDGVTLDERARRLRRAGVAAHHVERLRAMWAAPPERSATFGVAVRDAAGVRRRGLRVITVLDTAGGRLAMGPDATGSRIVVRPTDRPRLRIELAALLEGHERDVATSSRRR</sequence>
<name>A0ABV9RQ85_9PSEU</name>
<reference evidence="6" key="1">
    <citation type="journal article" date="2019" name="Int. J. Syst. Evol. Microbiol.">
        <title>The Global Catalogue of Microorganisms (GCM) 10K type strain sequencing project: providing services to taxonomists for standard genome sequencing and annotation.</title>
        <authorList>
            <consortium name="The Broad Institute Genomics Platform"/>
            <consortium name="The Broad Institute Genome Sequencing Center for Infectious Disease"/>
            <person name="Wu L."/>
            <person name="Ma J."/>
        </authorList>
    </citation>
    <scope>NUCLEOTIDE SEQUENCE [LARGE SCALE GENOMIC DNA]</scope>
    <source>
        <strain evidence="6">CCUG 50347</strain>
    </source>
</reference>
<dbReference type="EMBL" id="JBHSIM010000052">
    <property type="protein sequence ID" value="MFC4835915.1"/>
    <property type="molecule type" value="Genomic_DNA"/>
</dbReference>
<protein>
    <submittedName>
        <fullName evidence="5">ESX secretion-associated protein EspG</fullName>
    </submittedName>
</protein>
<dbReference type="Pfam" id="PF14011">
    <property type="entry name" value="ESX-1_EspG"/>
    <property type="match status" value="1"/>
</dbReference>
<dbReference type="RefSeq" id="WP_274189933.1">
    <property type="nucleotide sequence ID" value="NZ_BAABHN010000052.1"/>
</dbReference>
<comment type="similarity">
    <text evidence="2">Belongs to the EspG family.</text>
</comment>
<evidence type="ECO:0000256" key="3">
    <source>
        <dbReference type="ARBA" id="ARBA00022490"/>
    </source>
</evidence>
<accession>A0ABV9RQ85</accession>
<keyword evidence="6" id="KW-1185">Reference proteome</keyword>
<evidence type="ECO:0000313" key="5">
    <source>
        <dbReference type="EMBL" id="MFC4835915.1"/>
    </source>
</evidence>
<evidence type="ECO:0000256" key="4">
    <source>
        <dbReference type="ARBA" id="ARBA00023186"/>
    </source>
</evidence>
<dbReference type="Proteomes" id="UP001595909">
    <property type="component" value="Unassembled WGS sequence"/>
</dbReference>
<dbReference type="InterPro" id="IPR025734">
    <property type="entry name" value="EspG"/>
</dbReference>
<comment type="caution">
    <text evidence="5">The sequence shown here is derived from an EMBL/GenBank/DDBJ whole genome shotgun (WGS) entry which is preliminary data.</text>
</comment>
<keyword evidence="4" id="KW-0143">Chaperone</keyword>
<proteinExistence type="inferred from homology"/>
<gene>
    <name evidence="5" type="ORF">ACFPEL_26150</name>
</gene>
<evidence type="ECO:0000256" key="1">
    <source>
        <dbReference type="ARBA" id="ARBA00004496"/>
    </source>
</evidence>
<evidence type="ECO:0000313" key="6">
    <source>
        <dbReference type="Proteomes" id="UP001595909"/>
    </source>
</evidence>
<comment type="subcellular location">
    <subcellularLocation>
        <location evidence="1">Cytoplasm</location>
    </subcellularLocation>
</comment>
<organism evidence="5 6">
    <name type="scientific">Actinomycetospora chibensis</name>
    <dbReference type="NCBI Taxonomy" id="663606"/>
    <lineage>
        <taxon>Bacteria</taxon>
        <taxon>Bacillati</taxon>
        <taxon>Actinomycetota</taxon>
        <taxon>Actinomycetes</taxon>
        <taxon>Pseudonocardiales</taxon>
        <taxon>Pseudonocardiaceae</taxon>
        <taxon>Actinomycetospora</taxon>
    </lineage>
</organism>
<keyword evidence="3" id="KW-0963">Cytoplasm</keyword>
<evidence type="ECO:0000256" key="2">
    <source>
        <dbReference type="ARBA" id="ARBA00006411"/>
    </source>
</evidence>